<dbReference type="EC" id="2.7.1.180" evidence="1 10"/>
<comment type="caution">
    <text evidence="12">The sequence shown here is derived from an EMBL/GenBank/DDBJ whole genome shotgun (WGS) entry which is preliminary data.</text>
</comment>
<evidence type="ECO:0000256" key="6">
    <source>
        <dbReference type="ARBA" id="ARBA00022827"/>
    </source>
</evidence>
<proteinExistence type="inferred from homology"/>
<feature type="binding site" evidence="11">
    <location>
        <position position="269"/>
    </location>
    <ligand>
        <name>Mg(2+)</name>
        <dbReference type="ChEBI" id="CHEBI:18420"/>
    </ligand>
</feature>
<dbReference type="GO" id="GO:0016740">
    <property type="term" value="F:transferase activity"/>
    <property type="evidence" value="ECO:0007669"/>
    <property type="project" value="UniProtKB-UniRule"/>
</dbReference>
<evidence type="ECO:0000256" key="3">
    <source>
        <dbReference type="ARBA" id="ARBA00022630"/>
    </source>
</evidence>
<keyword evidence="13" id="KW-1185">Reference proteome</keyword>
<evidence type="ECO:0000256" key="7">
    <source>
        <dbReference type="ARBA" id="ARBA00022842"/>
    </source>
</evidence>
<feature type="binding site" evidence="11">
    <location>
        <position position="157"/>
    </location>
    <ligand>
        <name>Mg(2+)</name>
        <dbReference type="ChEBI" id="CHEBI:18420"/>
    </ligand>
</feature>
<evidence type="ECO:0000256" key="9">
    <source>
        <dbReference type="ARBA" id="ARBA00048540"/>
    </source>
</evidence>
<dbReference type="EMBL" id="SJZI01000002">
    <property type="protein sequence ID" value="TCJ19344.1"/>
    <property type="molecule type" value="Genomic_DNA"/>
</dbReference>
<evidence type="ECO:0000256" key="1">
    <source>
        <dbReference type="ARBA" id="ARBA00011955"/>
    </source>
</evidence>
<keyword evidence="7 10" id="KW-0460">Magnesium</keyword>
<evidence type="ECO:0000256" key="8">
    <source>
        <dbReference type="ARBA" id="ARBA00031306"/>
    </source>
</evidence>
<reference evidence="12 13" key="1">
    <citation type="submission" date="2019-03" db="EMBL/GenBank/DDBJ databases">
        <authorList>
            <person name="Kim M.K.M."/>
        </authorList>
    </citation>
    <scope>NUCLEOTIDE SEQUENCE [LARGE SCALE GENOMIC DNA]</scope>
    <source>
        <strain evidence="12 13">17J68-12</strain>
    </source>
</reference>
<comment type="similarity">
    <text evidence="10">Belongs to the ApbE family.</text>
</comment>
<evidence type="ECO:0000256" key="11">
    <source>
        <dbReference type="PIRSR" id="PIRSR006268-2"/>
    </source>
</evidence>
<dbReference type="InterPro" id="IPR003374">
    <property type="entry name" value="ApbE-like_sf"/>
</dbReference>
<evidence type="ECO:0000256" key="5">
    <source>
        <dbReference type="ARBA" id="ARBA00022723"/>
    </source>
</evidence>
<keyword evidence="3 10" id="KW-0285">Flavoprotein</keyword>
<protein>
    <recommendedName>
        <fullName evidence="2 10">FAD:protein FMN transferase</fullName>
        <ecNumber evidence="1 10">2.7.1.180</ecNumber>
    </recommendedName>
    <alternativeName>
        <fullName evidence="8 10">Flavin transferase</fullName>
    </alternativeName>
</protein>
<gene>
    <name evidence="12" type="ORF">EPD60_02720</name>
</gene>
<feature type="binding site" evidence="11">
    <location>
        <position position="273"/>
    </location>
    <ligand>
        <name>Mg(2+)</name>
        <dbReference type="ChEBI" id="CHEBI:18420"/>
    </ligand>
</feature>
<evidence type="ECO:0000256" key="4">
    <source>
        <dbReference type="ARBA" id="ARBA00022679"/>
    </source>
</evidence>
<dbReference type="OrthoDB" id="9778595at2"/>
<dbReference type="PANTHER" id="PTHR30040:SF2">
    <property type="entry name" value="FAD:PROTEIN FMN TRANSFERASE"/>
    <property type="match status" value="1"/>
</dbReference>
<accession>A0A4R1BP41</accession>
<keyword evidence="4 10" id="KW-0808">Transferase</keyword>
<dbReference type="Proteomes" id="UP000295334">
    <property type="component" value="Unassembled WGS sequence"/>
</dbReference>
<dbReference type="SUPFAM" id="SSF143631">
    <property type="entry name" value="ApbE-like"/>
    <property type="match status" value="1"/>
</dbReference>
<keyword evidence="5 10" id="KW-0479">Metal-binding</keyword>
<comment type="cofactor">
    <cofactor evidence="11">
        <name>Mg(2+)</name>
        <dbReference type="ChEBI" id="CHEBI:18420"/>
    </cofactor>
    <cofactor evidence="11">
        <name>Mn(2+)</name>
        <dbReference type="ChEBI" id="CHEBI:29035"/>
    </cofactor>
    <text evidence="11">Magnesium. Can also use manganese.</text>
</comment>
<organism evidence="12 13">
    <name type="scientific">Flaviaesturariibacter flavus</name>
    <dbReference type="NCBI Taxonomy" id="2502780"/>
    <lineage>
        <taxon>Bacteria</taxon>
        <taxon>Pseudomonadati</taxon>
        <taxon>Bacteroidota</taxon>
        <taxon>Chitinophagia</taxon>
        <taxon>Chitinophagales</taxon>
        <taxon>Chitinophagaceae</taxon>
        <taxon>Flaviaestuariibacter</taxon>
    </lineage>
</organism>
<evidence type="ECO:0000313" key="13">
    <source>
        <dbReference type="Proteomes" id="UP000295334"/>
    </source>
</evidence>
<evidence type="ECO:0000256" key="2">
    <source>
        <dbReference type="ARBA" id="ARBA00016337"/>
    </source>
</evidence>
<evidence type="ECO:0000256" key="10">
    <source>
        <dbReference type="PIRNR" id="PIRNR006268"/>
    </source>
</evidence>
<dbReference type="PANTHER" id="PTHR30040">
    <property type="entry name" value="THIAMINE BIOSYNTHESIS LIPOPROTEIN APBE"/>
    <property type="match status" value="1"/>
</dbReference>
<keyword evidence="6 10" id="KW-0274">FAD</keyword>
<comment type="catalytic activity">
    <reaction evidence="9 10">
        <text>L-threonyl-[protein] + FAD = FMN-L-threonyl-[protein] + AMP + H(+)</text>
        <dbReference type="Rhea" id="RHEA:36847"/>
        <dbReference type="Rhea" id="RHEA-COMP:11060"/>
        <dbReference type="Rhea" id="RHEA-COMP:11061"/>
        <dbReference type="ChEBI" id="CHEBI:15378"/>
        <dbReference type="ChEBI" id="CHEBI:30013"/>
        <dbReference type="ChEBI" id="CHEBI:57692"/>
        <dbReference type="ChEBI" id="CHEBI:74257"/>
        <dbReference type="ChEBI" id="CHEBI:456215"/>
        <dbReference type="EC" id="2.7.1.180"/>
    </reaction>
</comment>
<dbReference type="RefSeq" id="WP_131446582.1">
    <property type="nucleotide sequence ID" value="NZ_SJZI01000002.1"/>
</dbReference>
<dbReference type="InterPro" id="IPR024932">
    <property type="entry name" value="ApbE"/>
</dbReference>
<name>A0A4R1BP41_9BACT</name>
<evidence type="ECO:0000313" key="12">
    <source>
        <dbReference type="EMBL" id="TCJ19344.1"/>
    </source>
</evidence>
<dbReference type="PIRSF" id="PIRSF006268">
    <property type="entry name" value="ApbE"/>
    <property type="match status" value="1"/>
</dbReference>
<dbReference type="AlphaFoldDB" id="A0A4R1BP41"/>
<sequence>MPTLTTENVLRRSERLMGNTFSFTILSPDAGTAASALDAAIDEIRRIEAVLTTFSETSETARINAAAGAAPVPVSPEVFALVERSLRISRLTQGAFDISYGGLDKRLWNFDRTMNALPDAATARRGVRLINYRNIILDPGKSTVFLREQGMRIGFGGIGKGYAAERARALLRGLGIASGVVNASGDLCCWGQAPGGRPWTVGIAAPDERRLPFATLALGAGAIATSGDYEKFVVIGGRRYSHTIDPRTGMPVAGIKSVSVICPNAEIADALATPVMVMGVRAGLDLVNQLRDVECLIVDEQNVVHRSMGIKLS</sequence>
<dbReference type="Pfam" id="PF02424">
    <property type="entry name" value="ApbE"/>
    <property type="match status" value="1"/>
</dbReference>
<dbReference type="Gene3D" id="3.10.520.10">
    <property type="entry name" value="ApbE-like domains"/>
    <property type="match status" value="1"/>
</dbReference>
<dbReference type="GO" id="GO:0046872">
    <property type="term" value="F:metal ion binding"/>
    <property type="evidence" value="ECO:0007669"/>
    <property type="project" value="UniProtKB-UniRule"/>
</dbReference>